<reference evidence="1 2" key="1">
    <citation type="journal article" date="2023" name="Int. J. Syst. Evol. Microbiol.">
        <title>Winogradskyella bathintestinalis sp. nov., isolated from the intestine of the deep-sea loosejaw dragonfish, Malacosteus niger.</title>
        <authorList>
            <person name="Uniacke-Lowe S."/>
            <person name="Johnson C.N."/>
            <person name="Stanton C."/>
            <person name="Hill C."/>
            <person name="Ross P."/>
        </authorList>
    </citation>
    <scope>NUCLEOTIDE SEQUENCE [LARGE SCALE GENOMIC DNA]</scope>
    <source>
        <strain evidence="1 2">APC 3343</strain>
    </source>
</reference>
<organism evidence="1 2">
    <name type="scientific">Winogradskyella bathintestinalis</name>
    <dbReference type="NCBI Taxonomy" id="3035208"/>
    <lineage>
        <taxon>Bacteria</taxon>
        <taxon>Pseudomonadati</taxon>
        <taxon>Bacteroidota</taxon>
        <taxon>Flavobacteriia</taxon>
        <taxon>Flavobacteriales</taxon>
        <taxon>Flavobacteriaceae</taxon>
        <taxon>Winogradskyella</taxon>
    </lineage>
</organism>
<comment type="caution">
    <text evidence="1">The sequence shown here is derived from an EMBL/GenBank/DDBJ whole genome shotgun (WGS) entry which is preliminary data.</text>
</comment>
<evidence type="ECO:0000313" key="1">
    <source>
        <dbReference type="EMBL" id="MDN3494218.1"/>
    </source>
</evidence>
<dbReference type="Proteomes" id="UP001231197">
    <property type="component" value="Unassembled WGS sequence"/>
</dbReference>
<name>A0ABT7ZYY4_9FLAO</name>
<dbReference type="EMBL" id="JASDDK010000014">
    <property type="protein sequence ID" value="MDN3494218.1"/>
    <property type="molecule type" value="Genomic_DNA"/>
</dbReference>
<dbReference type="RefSeq" id="WP_290207918.1">
    <property type="nucleotide sequence ID" value="NZ_JASDDK010000014.1"/>
</dbReference>
<accession>A0ABT7ZYY4</accession>
<gene>
    <name evidence="1" type="ORF">QMA06_15970</name>
</gene>
<evidence type="ECO:0008006" key="3">
    <source>
        <dbReference type="Google" id="ProtNLM"/>
    </source>
</evidence>
<evidence type="ECO:0000313" key="2">
    <source>
        <dbReference type="Proteomes" id="UP001231197"/>
    </source>
</evidence>
<proteinExistence type="predicted"/>
<sequence>MFKSSKKKEWNKNHILNWKKPLELNDSGFSGFQNELVSKLENLLADSRISYETEITEHSDLNNENRIVKMITLTSDGNSKFWIYHDMAELEITKQHEIYEEWGYLKPEDLINEYLKSTNELLKLKNNRN</sequence>
<keyword evidence="2" id="KW-1185">Reference proteome</keyword>
<protein>
    <recommendedName>
        <fullName evidence="3">DUF4268 domain-containing protein</fullName>
    </recommendedName>
</protein>